<keyword evidence="6 11" id="KW-0413">Isomerase</keyword>
<dbReference type="Pfam" id="PF20511">
    <property type="entry name" value="PMI_typeI_cat"/>
    <property type="match status" value="1"/>
</dbReference>
<dbReference type="GO" id="GO:0005975">
    <property type="term" value="P:carbohydrate metabolic process"/>
    <property type="evidence" value="ECO:0007669"/>
    <property type="project" value="InterPro"/>
</dbReference>
<comment type="cofactor">
    <cofactor evidence="8">
        <name>Zn(2+)</name>
        <dbReference type="ChEBI" id="CHEBI:29105"/>
    </cofactor>
    <text evidence="8">Binds 1 zinc ion per subunit.</text>
</comment>
<evidence type="ECO:0000259" key="10">
    <source>
        <dbReference type="Pfam" id="PF20511"/>
    </source>
</evidence>
<dbReference type="InterPro" id="IPR014710">
    <property type="entry name" value="RmlC-like_jellyroll"/>
</dbReference>
<evidence type="ECO:0000313" key="11">
    <source>
        <dbReference type="EMBL" id="ARU50727.1"/>
    </source>
</evidence>
<feature type="region of interest" description="Disordered" evidence="9">
    <location>
        <begin position="66"/>
        <end position="93"/>
    </location>
</feature>
<keyword evidence="4 8" id="KW-0479">Metal-binding</keyword>
<comment type="catalytic activity">
    <reaction evidence="1">
        <text>D-mannose 6-phosphate = D-fructose 6-phosphate</text>
        <dbReference type="Rhea" id="RHEA:12356"/>
        <dbReference type="ChEBI" id="CHEBI:58735"/>
        <dbReference type="ChEBI" id="CHEBI:61527"/>
        <dbReference type="EC" id="5.3.1.8"/>
    </reaction>
</comment>
<feature type="compositionally biased region" description="Low complexity" evidence="9">
    <location>
        <begin position="253"/>
        <end position="272"/>
    </location>
</feature>
<dbReference type="Proteomes" id="UP000196228">
    <property type="component" value="Chromosome"/>
</dbReference>
<dbReference type="InterPro" id="IPR001250">
    <property type="entry name" value="Man6P_Isoase-1"/>
</dbReference>
<dbReference type="InterPro" id="IPR016305">
    <property type="entry name" value="Mannose-6-P_Isomerase"/>
</dbReference>
<accession>A0A1Y0HRE9</accession>
<protein>
    <recommendedName>
        <fullName evidence="3">mannose-6-phosphate isomerase</fullName>
        <ecNumber evidence="3">5.3.1.8</ecNumber>
    </recommendedName>
</protein>
<feature type="region of interest" description="Disordered" evidence="9">
    <location>
        <begin position="1"/>
        <end position="24"/>
    </location>
</feature>
<dbReference type="EMBL" id="CP021383">
    <property type="protein sequence ID" value="ARU50727.1"/>
    <property type="molecule type" value="Genomic_DNA"/>
</dbReference>
<feature type="active site" evidence="7">
    <location>
        <position position="339"/>
    </location>
</feature>
<feature type="binding site" evidence="8">
    <location>
        <position position="173"/>
    </location>
    <ligand>
        <name>Zn(2+)</name>
        <dbReference type="ChEBI" id="CHEBI:29105"/>
    </ligand>
</feature>
<dbReference type="RefSeq" id="WP_087469792.1">
    <property type="nucleotide sequence ID" value="NZ_CP021383.1"/>
</dbReference>
<evidence type="ECO:0000256" key="1">
    <source>
        <dbReference type="ARBA" id="ARBA00000757"/>
    </source>
</evidence>
<dbReference type="AlphaFoldDB" id="A0A1Y0HRE9"/>
<dbReference type="PIRSF" id="PIRSF001480">
    <property type="entry name" value="Mannose-6-phosphate_isomerase"/>
    <property type="match status" value="1"/>
</dbReference>
<evidence type="ECO:0000256" key="3">
    <source>
        <dbReference type="ARBA" id="ARBA00011956"/>
    </source>
</evidence>
<feature type="binding site" evidence="8">
    <location>
        <position position="320"/>
    </location>
    <ligand>
        <name>Zn(2+)</name>
        <dbReference type="ChEBI" id="CHEBI:29105"/>
    </ligand>
</feature>
<dbReference type="Gene3D" id="2.60.120.10">
    <property type="entry name" value="Jelly Rolls"/>
    <property type="match status" value="2"/>
</dbReference>
<gene>
    <name evidence="11" type="ORF">CBR64_03660</name>
</gene>
<dbReference type="InterPro" id="IPR011051">
    <property type="entry name" value="RmlC_Cupin_sf"/>
</dbReference>
<dbReference type="GO" id="GO:0009298">
    <property type="term" value="P:GDP-mannose biosynthetic process"/>
    <property type="evidence" value="ECO:0007669"/>
    <property type="project" value="InterPro"/>
</dbReference>
<reference evidence="11 12" key="1">
    <citation type="submission" date="2017-05" db="EMBL/GenBank/DDBJ databases">
        <authorList>
            <person name="Song R."/>
            <person name="Chenine A.L."/>
            <person name="Ruprecht R.M."/>
        </authorList>
    </citation>
    <scope>NUCLEOTIDE SEQUENCE [LARGE SCALE GENOMIC DNA]</scope>
    <source>
        <strain evidence="11 12">PSBB019</strain>
    </source>
</reference>
<sequence length="457" mass="47438">MTSAADERSGEVSVDDAVPAGRPPAFYRLDNTVQPYDWGSTSAIQELLGVDPDGRPAAELWMGAHPLAPSRVVPDGEDRPGGAPRPGGAAASGSTLADLVRADPVGVLGQRVLDQYGPRLPYLLKVLAAERALSLQVHPRPHLARAGFNRENREGVARDSPLRSFHDDQHKPEMVVAVSRFEGLSGFRRPTRILELLDGLDGDLVGRMRAALVARPTEAGVRAAFTLALHARSEPDVAADLARTVASVRARADAPAGTPAGPGAAAAPGAPRRTSRRADATVLALAEQHPGDPGAVVSLMLNRLTLAPGESMFVPSGHVHAYLSGCAVEVMASSDNVLRAGLTSKLVDVDALLECATCTPGPAARPRLVDDGSGLVTYRPPVAEFALRAGRITGPVPLPDAGPRVVLCLDGAVTLAGGSGARSVELRLARGESVFVPHGTGPVVARGDGRAVVAYVP</sequence>
<evidence type="ECO:0000256" key="5">
    <source>
        <dbReference type="ARBA" id="ARBA00022833"/>
    </source>
</evidence>
<feature type="binding site" evidence="8">
    <location>
        <position position="136"/>
    </location>
    <ligand>
        <name>Zn(2+)</name>
        <dbReference type="ChEBI" id="CHEBI:29105"/>
    </ligand>
</feature>
<proteinExistence type="inferred from homology"/>
<feature type="region of interest" description="Disordered" evidence="9">
    <location>
        <begin position="252"/>
        <end position="273"/>
    </location>
</feature>
<evidence type="ECO:0000256" key="7">
    <source>
        <dbReference type="PIRSR" id="PIRSR001480-1"/>
    </source>
</evidence>
<feature type="compositionally biased region" description="Basic and acidic residues" evidence="9">
    <location>
        <begin position="1"/>
        <end position="10"/>
    </location>
</feature>
<dbReference type="OrthoDB" id="9792649at2"/>
<evidence type="ECO:0000313" key="12">
    <source>
        <dbReference type="Proteomes" id="UP000196228"/>
    </source>
</evidence>
<dbReference type="PANTHER" id="PTHR10309">
    <property type="entry name" value="MANNOSE-6-PHOSPHATE ISOMERASE"/>
    <property type="match status" value="1"/>
</dbReference>
<evidence type="ECO:0000256" key="4">
    <source>
        <dbReference type="ARBA" id="ARBA00022723"/>
    </source>
</evidence>
<dbReference type="InterPro" id="IPR046457">
    <property type="entry name" value="PMI_typeI_cat"/>
</dbReference>
<organism evidence="11 12">
    <name type="scientific">Cellulosimicrobium cellulans</name>
    <name type="common">Arthrobacter luteus</name>
    <dbReference type="NCBI Taxonomy" id="1710"/>
    <lineage>
        <taxon>Bacteria</taxon>
        <taxon>Bacillati</taxon>
        <taxon>Actinomycetota</taxon>
        <taxon>Actinomycetes</taxon>
        <taxon>Micrococcales</taxon>
        <taxon>Promicromonosporaceae</taxon>
        <taxon>Cellulosimicrobium</taxon>
    </lineage>
</organism>
<dbReference type="NCBIfam" id="TIGR00218">
    <property type="entry name" value="manA"/>
    <property type="match status" value="1"/>
</dbReference>
<dbReference type="PANTHER" id="PTHR10309:SF0">
    <property type="entry name" value="MANNOSE-6-PHOSPHATE ISOMERASE"/>
    <property type="match status" value="1"/>
</dbReference>
<dbReference type="SUPFAM" id="SSF51182">
    <property type="entry name" value="RmlC-like cupins"/>
    <property type="match status" value="1"/>
</dbReference>
<comment type="similarity">
    <text evidence="2">Belongs to the mannose-6-phosphate isomerase type 1 family.</text>
</comment>
<dbReference type="PRINTS" id="PR00714">
    <property type="entry name" value="MAN6PISMRASE"/>
</dbReference>
<keyword evidence="5 8" id="KW-0862">Zinc</keyword>
<dbReference type="GO" id="GO:0004476">
    <property type="term" value="F:mannose-6-phosphate isomerase activity"/>
    <property type="evidence" value="ECO:0007669"/>
    <property type="project" value="UniProtKB-EC"/>
</dbReference>
<dbReference type="EC" id="5.3.1.8" evidence="3"/>
<feature type="binding site" evidence="8">
    <location>
        <position position="138"/>
    </location>
    <ligand>
        <name>Zn(2+)</name>
        <dbReference type="ChEBI" id="CHEBI:29105"/>
    </ligand>
</feature>
<dbReference type="GO" id="GO:0008270">
    <property type="term" value="F:zinc ion binding"/>
    <property type="evidence" value="ECO:0007669"/>
    <property type="project" value="InterPro"/>
</dbReference>
<dbReference type="KEGG" id="cceu:CBR64_03660"/>
<name>A0A1Y0HRE9_CELCE</name>
<dbReference type="CDD" id="cd07011">
    <property type="entry name" value="cupin_PMI_type_I_N"/>
    <property type="match status" value="1"/>
</dbReference>
<dbReference type="GO" id="GO:0005829">
    <property type="term" value="C:cytosol"/>
    <property type="evidence" value="ECO:0007669"/>
    <property type="project" value="TreeGrafter"/>
</dbReference>
<dbReference type="Gene3D" id="1.10.441.10">
    <property type="entry name" value="Phosphomannose Isomerase, domain 2"/>
    <property type="match status" value="1"/>
</dbReference>
<feature type="domain" description="Phosphomannose isomerase type I catalytic" evidence="10">
    <location>
        <begin position="27"/>
        <end position="188"/>
    </location>
</feature>
<evidence type="ECO:0000256" key="2">
    <source>
        <dbReference type="ARBA" id="ARBA00010772"/>
    </source>
</evidence>
<evidence type="ECO:0000256" key="6">
    <source>
        <dbReference type="ARBA" id="ARBA00023235"/>
    </source>
</evidence>
<evidence type="ECO:0000256" key="9">
    <source>
        <dbReference type="SAM" id="MobiDB-lite"/>
    </source>
</evidence>
<evidence type="ECO:0000256" key="8">
    <source>
        <dbReference type="PIRSR" id="PIRSR001480-2"/>
    </source>
</evidence>